<proteinExistence type="predicted"/>
<dbReference type="GO" id="GO:0032259">
    <property type="term" value="P:methylation"/>
    <property type="evidence" value="ECO:0007669"/>
    <property type="project" value="UniProtKB-KW"/>
</dbReference>
<protein>
    <submittedName>
        <fullName evidence="2">S-adenosylmethionine-dependent methyltransferase</fullName>
    </submittedName>
</protein>
<feature type="region of interest" description="Disordered" evidence="1">
    <location>
        <begin position="133"/>
        <end position="252"/>
    </location>
</feature>
<gene>
    <name evidence="2" type="ORF">AVDCRST_MAG36-2052</name>
</gene>
<accession>A0A6J4M840</accession>
<keyword evidence="2" id="KW-0489">Methyltransferase</keyword>
<evidence type="ECO:0000313" key="2">
    <source>
        <dbReference type="EMBL" id="CAA9351945.1"/>
    </source>
</evidence>
<feature type="compositionally biased region" description="Basic and acidic residues" evidence="1">
    <location>
        <begin position="157"/>
        <end position="168"/>
    </location>
</feature>
<feature type="region of interest" description="Disordered" evidence="1">
    <location>
        <begin position="1"/>
        <end position="79"/>
    </location>
</feature>
<feature type="non-terminal residue" evidence="2">
    <location>
        <position position="1"/>
    </location>
</feature>
<feature type="compositionally biased region" description="Low complexity" evidence="1">
    <location>
        <begin position="223"/>
        <end position="252"/>
    </location>
</feature>
<feature type="compositionally biased region" description="Low complexity" evidence="1">
    <location>
        <begin position="186"/>
        <end position="208"/>
    </location>
</feature>
<name>A0A6J4M840_9ACTN</name>
<feature type="compositionally biased region" description="Low complexity" evidence="1">
    <location>
        <begin position="133"/>
        <end position="143"/>
    </location>
</feature>
<sequence>WRRNRGTRPTPGGGTPAPQWSGRHSASSSRDATRSRSSTSAAALAGSRSGSRRSVTTSRSSTPVPTRWPSSTAGRRRPAWRNGWWECRATSRPFRDWSPSAVWTSSSATACSSGSRTTPGRCARWPACCAAAGPSASSSTSGTPRWWHGQWPVTSGRPERSSPADRRVGRPATPAGTCTASPWRRPPGCSTTPASPGSSSTGCASSATWSPARWWTSSRAQRPRWPSSSTPCPSCRSTTRSRPSSTCSRPVP</sequence>
<keyword evidence="2" id="KW-0808">Transferase</keyword>
<reference evidence="2" key="1">
    <citation type="submission" date="2020-02" db="EMBL/GenBank/DDBJ databases">
        <authorList>
            <person name="Meier V. D."/>
        </authorList>
    </citation>
    <scope>NUCLEOTIDE SEQUENCE</scope>
    <source>
        <strain evidence="2">AVDCRST_MAG36</strain>
    </source>
</reference>
<evidence type="ECO:0000256" key="1">
    <source>
        <dbReference type="SAM" id="MobiDB-lite"/>
    </source>
</evidence>
<dbReference type="AlphaFoldDB" id="A0A6J4M840"/>
<dbReference type="GO" id="GO:0008168">
    <property type="term" value="F:methyltransferase activity"/>
    <property type="evidence" value="ECO:0007669"/>
    <property type="project" value="UniProtKB-KW"/>
</dbReference>
<feature type="non-terminal residue" evidence="2">
    <location>
        <position position="252"/>
    </location>
</feature>
<feature type="compositionally biased region" description="Low complexity" evidence="1">
    <location>
        <begin position="25"/>
        <end position="72"/>
    </location>
</feature>
<dbReference type="EMBL" id="CADCUH010000135">
    <property type="protein sequence ID" value="CAA9351945.1"/>
    <property type="molecule type" value="Genomic_DNA"/>
</dbReference>
<organism evidence="2">
    <name type="scientific">uncultured Nocardioidaceae bacterium</name>
    <dbReference type="NCBI Taxonomy" id="253824"/>
    <lineage>
        <taxon>Bacteria</taxon>
        <taxon>Bacillati</taxon>
        <taxon>Actinomycetota</taxon>
        <taxon>Actinomycetes</taxon>
        <taxon>Propionibacteriales</taxon>
        <taxon>Nocardioidaceae</taxon>
        <taxon>environmental samples</taxon>
    </lineage>
</organism>